<evidence type="ECO:0000256" key="1">
    <source>
        <dbReference type="SAM" id="SignalP"/>
    </source>
</evidence>
<evidence type="ECO:0000313" key="3">
    <source>
        <dbReference type="EMBL" id="SDL33888.1"/>
    </source>
</evidence>
<dbReference type="InterPro" id="IPR045916">
    <property type="entry name" value="DUF5777"/>
</dbReference>
<dbReference type="STRING" id="1075417.SAMN05421823_105240"/>
<name>A0A1G9J8T4_9BACT</name>
<protein>
    <recommendedName>
        <fullName evidence="2">DUF5777 domain-containing protein</fullName>
    </recommendedName>
</protein>
<dbReference type="EMBL" id="FNFO01000005">
    <property type="protein sequence ID" value="SDL33888.1"/>
    <property type="molecule type" value="Genomic_DNA"/>
</dbReference>
<evidence type="ECO:0000313" key="4">
    <source>
        <dbReference type="Proteomes" id="UP000198510"/>
    </source>
</evidence>
<dbReference type="Proteomes" id="UP000198510">
    <property type="component" value="Unassembled WGS sequence"/>
</dbReference>
<dbReference type="AlphaFoldDB" id="A0A1G9J8T4"/>
<dbReference type="RefSeq" id="WP_245706075.1">
    <property type="nucleotide sequence ID" value="NZ_FNFO01000005.1"/>
</dbReference>
<reference evidence="3 4" key="1">
    <citation type="submission" date="2016-10" db="EMBL/GenBank/DDBJ databases">
        <authorList>
            <person name="de Groot N.N."/>
        </authorList>
    </citation>
    <scope>NUCLEOTIDE SEQUENCE [LARGE SCALE GENOMIC DNA]</scope>
    <source>
        <strain evidence="3 4">DSM 25186</strain>
    </source>
</reference>
<organism evidence="3 4">
    <name type="scientific">Catalinimonas alkaloidigena</name>
    <dbReference type="NCBI Taxonomy" id="1075417"/>
    <lineage>
        <taxon>Bacteria</taxon>
        <taxon>Pseudomonadati</taxon>
        <taxon>Bacteroidota</taxon>
        <taxon>Cytophagia</taxon>
        <taxon>Cytophagales</taxon>
        <taxon>Catalimonadaceae</taxon>
        <taxon>Catalinimonas</taxon>
    </lineage>
</organism>
<feature type="chain" id="PRO_5011690122" description="DUF5777 domain-containing protein" evidence="1">
    <location>
        <begin position="24"/>
        <end position="303"/>
    </location>
</feature>
<gene>
    <name evidence="3" type="ORF">SAMN05421823_105240</name>
</gene>
<evidence type="ECO:0000259" key="2">
    <source>
        <dbReference type="Pfam" id="PF19089"/>
    </source>
</evidence>
<dbReference type="Pfam" id="PF19089">
    <property type="entry name" value="DUF5777"/>
    <property type="match status" value="1"/>
</dbReference>
<feature type="signal peptide" evidence="1">
    <location>
        <begin position="1"/>
        <end position="23"/>
    </location>
</feature>
<feature type="domain" description="DUF5777" evidence="2">
    <location>
        <begin position="46"/>
        <end position="291"/>
    </location>
</feature>
<sequence>MRYLSPMLLLLVGLTTTLATLHAQDDLLSALNDTTPPPREYTLATFKSTRIISGHSIETVSARHLDFRISHRFGPLNGGAYNFFGLDQATIRLGLEYGISPRLMLGIGRSSTEKTFDGFVKYKLLRQTFSNETPLSVTVLGATTLNSSLGRAQTERDYRFDHRLTHVAQLLLARKFSEQLSVQLMPTYLHRNLVELATDANDVWALGIGGRMKVTRRMALTGEYYYVLPGSTRAPYQNALALGIDIETGGHVFQLHFTNSLGMVEPLFIARTTDRWADGGIRFGFNISRTFNLGPRQTRAGGW</sequence>
<proteinExistence type="predicted"/>
<keyword evidence="1" id="KW-0732">Signal</keyword>
<accession>A0A1G9J8T4</accession>
<keyword evidence="4" id="KW-1185">Reference proteome</keyword>